<keyword evidence="4" id="KW-1185">Reference proteome</keyword>
<reference evidence="3" key="1">
    <citation type="submission" date="2018-08" db="EMBL/GenBank/DDBJ databases">
        <authorList>
            <person name="Chevrot R."/>
        </authorList>
    </citation>
    <scope>NUCLEOTIDE SEQUENCE [LARGE SCALE GENOMIC DNA]</scope>
</reference>
<evidence type="ECO:0000313" key="2">
    <source>
        <dbReference type="EMBL" id="SYX82730.1"/>
    </source>
</evidence>
<reference evidence="2" key="2">
    <citation type="submission" date="2018-08" db="EMBL/GenBank/DDBJ databases">
        <authorList>
            <person name="Ferrada E.E."/>
            <person name="Latorre B.A."/>
        </authorList>
    </citation>
    <scope>NUCLEOTIDE SEQUENCE</scope>
    <source>
        <strain evidence="2">Paenibacillus B-LR1</strain>
    </source>
</reference>
<evidence type="ECO:0000313" key="4">
    <source>
        <dbReference type="Proteomes" id="UP001527090"/>
    </source>
</evidence>
<dbReference type="RefSeq" id="WP_021256618.1">
    <property type="nucleotide sequence ID" value="NZ_JAMDLY010000014.1"/>
</dbReference>
<proteinExistence type="predicted"/>
<reference evidence="1 4" key="3">
    <citation type="submission" date="2022-05" db="EMBL/GenBank/DDBJ databases">
        <title>Genome Sequencing of Bee-Associated Microbes.</title>
        <authorList>
            <person name="Dunlap C."/>
        </authorList>
    </citation>
    <scope>NUCLEOTIDE SEQUENCE [LARGE SCALE GENOMIC DNA]</scope>
    <source>
        <strain evidence="1 4">NRRL NRS-750</strain>
    </source>
</reference>
<dbReference type="AlphaFoldDB" id="A0A383R709"/>
<evidence type="ECO:0000313" key="3">
    <source>
        <dbReference type="Proteomes" id="UP000304148"/>
    </source>
</evidence>
<sequence>MNITIDLTQIGSAYEHKDWKRVDTIYRHARERMMAGDTVILQRDVPNRAPIAVRTFEQLDELEEWIRHMEDEYCLAEPYA</sequence>
<dbReference type="EMBL" id="LS992241">
    <property type="protein sequence ID" value="SYX82730.1"/>
    <property type="molecule type" value="Genomic_DNA"/>
</dbReference>
<name>A0A383R709_PAEAL</name>
<dbReference type="Proteomes" id="UP000304148">
    <property type="component" value="Chromosome"/>
</dbReference>
<protein>
    <submittedName>
        <fullName evidence="1">Hydrogenase maturation factor</fullName>
    </submittedName>
</protein>
<gene>
    <name evidence="1" type="ORF">M5X04_17575</name>
    <name evidence="2" type="ORF">PBLR_11152</name>
</gene>
<accession>A0A383R709</accession>
<organism evidence="2 3">
    <name type="scientific">Paenibacillus alvei</name>
    <name type="common">Bacillus alvei</name>
    <dbReference type="NCBI Taxonomy" id="44250"/>
    <lineage>
        <taxon>Bacteria</taxon>
        <taxon>Bacillati</taxon>
        <taxon>Bacillota</taxon>
        <taxon>Bacilli</taxon>
        <taxon>Bacillales</taxon>
        <taxon>Paenibacillaceae</taxon>
        <taxon>Paenibacillus</taxon>
    </lineage>
</organism>
<dbReference type="Proteomes" id="UP001527090">
    <property type="component" value="Unassembled WGS sequence"/>
</dbReference>
<dbReference type="EMBL" id="JAMDLY010000014">
    <property type="protein sequence ID" value="MCY9531119.1"/>
    <property type="molecule type" value="Genomic_DNA"/>
</dbReference>
<evidence type="ECO:0000313" key="1">
    <source>
        <dbReference type="EMBL" id="MCY9531119.1"/>
    </source>
</evidence>